<dbReference type="AlphaFoldDB" id="A0A1H3HI40"/>
<proteinExistence type="predicted"/>
<organism evidence="2 3">
    <name type="scientific">Hymenobacter psychrophilus</name>
    <dbReference type="NCBI Taxonomy" id="651662"/>
    <lineage>
        <taxon>Bacteria</taxon>
        <taxon>Pseudomonadati</taxon>
        <taxon>Bacteroidota</taxon>
        <taxon>Cytophagia</taxon>
        <taxon>Cytophagales</taxon>
        <taxon>Hymenobacteraceae</taxon>
        <taxon>Hymenobacter</taxon>
    </lineage>
</organism>
<feature type="signal peptide" evidence="1">
    <location>
        <begin position="1"/>
        <end position="23"/>
    </location>
</feature>
<dbReference type="PROSITE" id="PS51257">
    <property type="entry name" value="PROKAR_LIPOPROTEIN"/>
    <property type="match status" value="1"/>
</dbReference>
<evidence type="ECO:0000313" key="2">
    <source>
        <dbReference type="EMBL" id="SDY15020.1"/>
    </source>
</evidence>
<keyword evidence="3" id="KW-1185">Reference proteome</keyword>
<name>A0A1H3HI40_9BACT</name>
<protein>
    <submittedName>
        <fullName evidence="2">Uncharacterized protein</fullName>
    </submittedName>
</protein>
<reference evidence="3" key="1">
    <citation type="submission" date="2016-10" db="EMBL/GenBank/DDBJ databases">
        <authorList>
            <person name="Varghese N."/>
            <person name="Submissions S."/>
        </authorList>
    </citation>
    <scope>NUCLEOTIDE SEQUENCE [LARGE SCALE GENOMIC DNA]</scope>
    <source>
        <strain evidence="3">CGMCC 1.8975</strain>
    </source>
</reference>
<dbReference type="RefSeq" id="WP_092739563.1">
    <property type="nucleotide sequence ID" value="NZ_FNOV01000006.1"/>
</dbReference>
<dbReference type="OrthoDB" id="877329at2"/>
<dbReference type="EMBL" id="FNOV01000006">
    <property type="protein sequence ID" value="SDY15020.1"/>
    <property type="molecule type" value="Genomic_DNA"/>
</dbReference>
<sequence length="311" mass="33975">MRFRSILLLALPALAAACEPALEAGPRVQFVGDSRLTTTARRLSTPADTVTTRLYAQADGDTPLKHLIIKVNYEPKPAPVLYSEFTGGKLPAEEIVYLDSTGFSLSELVFQSTQPTRSTAGAETWRYEVSDAQGRTGARSLRLYLPRADSLAVYHSYTVTLDGPRAQVPDTRRFLALREGLALPGFSVRPNLPANQQRIDLVYRLDKTTTAPILSVPADDSLKLGWLQRRATQIRSTALDSVAFQSASTSALLRSAFDNGAAFARPVTTGPLRRGQVLAFLTPEGKAGLLRVQRIGTNNRRQLVVQVRVGK</sequence>
<evidence type="ECO:0000256" key="1">
    <source>
        <dbReference type="SAM" id="SignalP"/>
    </source>
</evidence>
<keyword evidence="1" id="KW-0732">Signal</keyword>
<gene>
    <name evidence="2" type="ORF">SAMN04488069_1063</name>
</gene>
<dbReference type="Proteomes" id="UP000199249">
    <property type="component" value="Unassembled WGS sequence"/>
</dbReference>
<accession>A0A1H3HI40</accession>
<evidence type="ECO:0000313" key="3">
    <source>
        <dbReference type="Proteomes" id="UP000199249"/>
    </source>
</evidence>
<feature type="chain" id="PRO_5011747976" evidence="1">
    <location>
        <begin position="24"/>
        <end position="311"/>
    </location>
</feature>